<dbReference type="KEGG" id="nsh:GXM_08007"/>
<sequence length="41" mass="4630">MPFCNDARSSLRDAARTLTLRYRNSQLMPQDLSACSEPSKV</sequence>
<organism evidence="1 2">
    <name type="scientific">Nostoc sphaeroides CCNUC1</name>
    <dbReference type="NCBI Taxonomy" id="2653204"/>
    <lineage>
        <taxon>Bacteria</taxon>
        <taxon>Bacillati</taxon>
        <taxon>Cyanobacteriota</taxon>
        <taxon>Cyanophyceae</taxon>
        <taxon>Nostocales</taxon>
        <taxon>Nostocaceae</taxon>
        <taxon>Nostoc</taxon>
    </lineage>
</organism>
<gene>
    <name evidence="1" type="ORF">GXM_08007</name>
</gene>
<dbReference type="AlphaFoldDB" id="A0A5P8WCH4"/>
<proteinExistence type="predicted"/>
<name>A0A5P8WCH4_9NOSO</name>
<dbReference type="Proteomes" id="UP000326678">
    <property type="component" value="Chromosome Gxm2"/>
</dbReference>
<evidence type="ECO:0000313" key="2">
    <source>
        <dbReference type="Proteomes" id="UP000326678"/>
    </source>
</evidence>
<accession>A0A5P8WCH4</accession>
<dbReference type="EMBL" id="CP045227">
    <property type="protein sequence ID" value="QFS50513.1"/>
    <property type="molecule type" value="Genomic_DNA"/>
</dbReference>
<protein>
    <submittedName>
        <fullName evidence="1">Uncharacterized protein</fullName>
    </submittedName>
</protein>
<reference evidence="1 2" key="1">
    <citation type="submission" date="2019-10" db="EMBL/GenBank/DDBJ databases">
        <title>Genomic and transcriptomic insights into the perfect genentic adaptation of a filamentous nitrogen-fixing cyanobacterium to rice fields.</title>
        <authorList>
            <person name="Chen Z."/>
        </authorList>
    </citation>
    <scope>NUCLEOTIDE SEQUENCE [LARGE SCALE GENOMIC DNA]</scope>
    <source>
        <strain evidence="1">CCNUC1</strain>
    </source>
</reference>
<evidence type="ECO:0000313" key="1">
    <source>
        <dbReference type="EMBL" id="QFS50513.1"/>
    </source>
</evidence>
<keyword evidence="2" id="KW-1185">Reference proteome</keyword>